<feature type="transmembrane region" description="Helical" evidence="15">
    <location>
        <begin position="195"/>
        <end position="213"/>
    </location>
</feature>
<sequence>MEPPEAYRTAKSRESQLDIFEAESAWKSPQKSEPSQDDNFNVHLTKMVFEASSKQIKRAVSTYTNVDLLRCYFDVTPSEVVHQLVASLNPLNGRLALKYDLYGPLMLVFTLVALLLHSMKNSNYVVKDRTLIGTAFATTIGYWFLASLCLLSVSIWLSTSHTPVVIGSIVGYALFAHCLVLAATELLHYSVHSHFFFHFLSLTLGSLSTLRLIRHFYSRSLQPFQKLALATLITLLNIGFLYYLHFGFHKVLEDSLRLRND</sequence>
<evidence type="ECO:0000256" key="6">
    <source>
        <dbReference type="ARBA" id="ARBA00022490"/>
    </source>
</evidence>
<keyword evidence="7 15" id="KW-0812">Transmembrane</keyword>
<dbReference type="Proteomes" id="UP000030764">
    <property type="component" value="Unassembled WGS sequence"/>
</dbReference>
<keyword evidence="6" id="KW-0963">Cytoplasm</keyword>
<dbReference type="GO" id="GO:0005794">
    <property type="term" value="C:Golgi apparatus"/>
    <property type="evidence" value="ECO:0007669"/>
    <property type="project" value="UniProtKB-SubCell"/>
</dbReference>
<name>A0A085LJP4_9BILA</name>
<feature type="transmembrane region" description="Helical" evidence="15">
    <location>
        <begin position="225"/>
        <end position="244"/>
    </location>
</feature>
<keyword evidence="12" id="KW-0325">Glycoprotein</keyword>
<evidence type="ECO:0000313" key="16">
    <source>
        <dbReference type="EMBL" id="KFD45190.1"/>
    </source>
</evidence>
<keyword evidence="5" id="KW-1003">Cell membrane</keyword>
<evidence type="ECO:0000256" key="3">
    <source>
        <dbReference type="ARBA" id="ARBA00004651"/>
    </source>
</evidence>
<keyword evidence="17" id="KW-1185">Reference proteome</keyword>
<evidence type="ECO:0000256" key="14">
    <source>
        <dbReference type="ARBA" id="ARBA00032951"/>
    </source>
</evidence>
<evidence type="ECO:0000256" key="1">
    <source>
        <dbReference type="ARBA" id="ARBA00004257"/>
    </source>
</evidence>
<evidence type="ECO:0000256" key="10">
    <source>
        <dbReference type="ARBA" id="ARBA00023034"/>
    </source>
</evidence>
<evidence type="ECO:0000256" key="11">
    <source>
        <dbReference type="ARBA" id="ARBA00023136"/>
    </source>
</evidence>
<dbReference type="AlphaFoldDB" id="A0A085LJP4"/>
<dbReference type="GO" id="GO:0030154">
    <property type="term" value="P:cell differentiation"/>
    <property type="evidence" value="ECO:0007669"/>
    <property type="project" value="UniProtKB-KW"/>
</dbReference>
<reference evidence="16 17" key="1">
    <citation type="journal article" date="2014" name="Nat. Genet.">
        <title>Genome and transcriptome of the porcine whipworm Trichuris suis.</title>
        <authorList>
            <person name="Jex A.R."/>
            <person name="Nejsum P."/>
            <person name="Schwarz E.M."/>
            <person name="Hu L."/>
            <person name="Young N.D."/>
            <person name="Hall R.S."/>
            <person name="Korhonen P.K."/>
            <person name="Liao S."/>
            <person name="Thamsborg S."/>
            <person name="Xia J."/>
            <person name="Xu P."/>
            <person name="Wang S."/>
            <person name="Scheerlinck J.P."/>
            <person name="Hofmann A."/>
            <person name="Sternberg P.W."/>
            <person name="Wang J."/>
            <person name="Gasser R.B."/>
        </authorList>
    </citation>
    <scope>NUCLEOTIDE SEQUENCE [LARGE SCALE GENOMIC DNA]</scope>
    <source>
        <strain evidence="16">DCEP-RM93M</strain>
    </source>
</reference>
<gene>
    <name evidence="16" type="ORF">M513_13933</name>
</gene>
<keyword evidence="10" id="KW-0333">Golgi apparatus</keyword>
<proteinExistence type="predicted"/>
<evidence type="ECO:0000256" key="8">
    <source>
        <dbReference type="ARBA" id="ARBA00022782"/>
    </source>
</evidence>
<accession>A0A085LJP4</accession>
<keyword evidence="8" id="KW-0221">Differentiation</keyword>
<feature type="transmembrane region" description="Helical" evidence="15">
    <location>
        <begin position="101"/>
        <end position="119"/>
    </location>
</feature>
<evidence type="ECO:0000256" key="7">
    <source>
        <dbReference type="ARBA" id="ARBA00022692"/>
    </source>
</evidence>
<dbReference type="EMBL" id="KL363661">
    <property type="protein sequence ID" value="KFD45190.1"/>
    <property type="molecule type" value="Genomic_DNA"/>
</dbReference>
<evidence type="ECO:0000256" key="12">
    <source>
        <dbReference type="ARBA" id="ARBA00023180"/>
    </source>
</evidence>
<evidence type="ECO:0000313" key="17">
    <source>
        <dbReference type="Proteomes" id="UP000030764"/>
    </source>
</evidence>
<dbReference type="PANTHER" id="PTHR15627:SF14">
    <property type="entry name" value="PROTEIN YIPF3"/>
    <property type="match status" value="1"/>
</dbReference>
<evidence type="ECO:0000256" key="2">
    <source>
        <dbReference type="ARBA" id="ARBA00004496"/>
    </source>
</evidence>
<feature type="transmembrane region" description="Helical" evidence="15">
    <location>
        <begin position="131"/>
        <end position="157"/>
    </location>
</feature>
<organism evidence="16 17">
    <name type="scientific">Trichuris suis</name>
    <name type="common">pig whipworm</name>
    <dbReference type="NCBI Taxonomy" id="68888"/>
    <lineage>
        <taxon>Eukaryota</taxon>
        <taxon>Metazoa</taxon>
        <taxon>Ecdysozoa</taxon>
        <taxon>Nematoda</taxon>
        <taxon>Enoplea</taxon>
        <taxon>Dorylaimia</taxon>
        <taxon>Trichinellida</taxon>
        <taxon>Trichuridae</taxon>
        <taxon>Trichuris</taxon>
    </lineage>
</organism>
<evidence type="ECO:0000256" key="15">
    <source>
        <dbReference type="SAM" id="Phobius"/>
    </source>
</evidence>
<dbReference type="GO" id="GO:0005886">
    <property type="term" value="C:plasma membrane"/>
    <property type="evidence" value="ECO:0007669"/>
    <property type="project" value="UniProtKB-SubCell"/>
</dbReference>
<comment type="function">
    <text evidence="13">Involved in the maintenance of the Golgi structure. May play a role in hematopoiesis.</text>
</comment>
<evidence type="ECO:0000256" key="13">
    <source>
        <dbReference type="ARBA" id="ARBA00024809"/>
    </source>
</evidence>
<comment type="subcellular location">
    <subcellularLocation>
        <location evidence="3">Cell membrane</location>
        <topology evidence="3">Multi-pass membrane protein</topology>
    </subcellularLocation>
    <subcellularLocation>
        <location evidence="2">Cytoplasm</location>
    </subcellularLocation>
    <subcellularLocation>
        <location evidence="1">Golgi apparatus</location>
        <location evidence="1">cis-Golgi network membrane</location>
        <topology evidence="1">Multi-pass membrane protein</topology>
    </subcellularLocation>
</comment>
<evidence type="ECO:0000256" key="5">
    <source>
        <dbReference type="ARBA" id="ARBA00022475"/>
    </source>
</evidence>
<evidence type="ECO:0000256" key="4">
    <source>
        <dbReference type="ARBA" id="ARBA00015622"/>
    </source>
</evidence>
<dbReference type="InterPro" id="IPR051521">
    <property type="entry name" value="tRNA_Mod/Golgi_Maint"/>
</dbReference>
<dbReference type="PANTHER" id="PTHR15627">
    <property type="entry name" value="NATURAL KILLER CELL-SPECIFIC ANTIGEN KLIP1"/>
    <property type="match status" value="1"/>
</dbReference>
<protein>
    <recommendedName>
        <fullName evidence="4">Protein YIPF3</fullName>
    </recommendedName>
    <alternativeName>
        <fullName evidence="14">YIP1 family member 3</fullName>
    </alternativeName>
</protein>
<evidence type="ECO:0000256" key="9">
    <source>
        <dbReference type="ARBA" id="ARBA00022989"/>
    </source>
</evidence>
<keyword evidence="11 15" id="KW-0472">Membrane</keyword>
<feature type="transmembrane region" description="Helical" evidence="15">
    <location>
        <begin position="164"/>
        <end position="183"/>
    </location>
</feature>
<keyword evidence="9 15" id="KW-1133">Transmembrane helix</keyword>